<protein>
    <submittedName>
        <fullName evidence="2">Acetyl esterase/lipase</fullName>
    </submittedName>
</protein>
<dbReference type="PANTHER" id="PTHR48098">
    <property type="entry name" value="ENTEROCHELIN ESTERASE-RELATED"/>
    <property type="match status" value="1"/>
</dbReference>
<dbReference type="InterPro" id="IPR000801">
    <property type="entry name" value="Esterase-like"/>
</dbReference>
<dbReference type="EMBL" id="SOAZ01000002">
    <property type="protein sequence ID" value="TDT63319.1"/>
    <property type="molecule type" value="Genomic_DNA"/>
</dbReference>
<keyword evidence="3" id="KW-1185">Reference proteome</keyword>
<dbReference type="RefSeq" id="WP_133626981.1">
    <property type="nucleotide sequence ID" value="NZ_SOAZ01000002.1"/>
</dbReference>
<reference evidence="2 3" key="1">
    <citation type="submission" date="2019-03" db="EMBL/GenBank/DDBJ databases">
        <title>Genomic Encyclopedia of Type Strains, Phase IV (KMG-IV): sequencing the most valuable type-strain genomes for metagenomic binning, comparative biology and taxonomic classification.</title>
        <authorList>
            <person name="Goeker M."/>
        </authorList>
    </citation>
    <scope>NUCLEOTIDE SEQUENCE [LARGE SCALE GENOMIC DNA]</scope>
    <source>
        <strain evidence="2 3">DSM 24455</strain>
    </source>
</reference>
<evidence type="ECO:0000313" key="2">
    <source>
        <dbReference type="EMBL" id="TDT63319.1"/>
    </source>
</evidence>
<dbReference type="PROSITE" id="PS51257">
    <property type="entry name" value="PROKAR_LIPOPROTEIN"/>
    <property type="match status" value="1"/>
</dbReference>
<dbReference type="InterPro" id="IPR029058">
    <property type="entry name" value="AB_hydrolase_fold"/>
</dbReference>
<dbReference type="SUPFAM" id="SSF53474">
    <property type="entry name" value="alpha/beta-Hydrolases"/>
    <property type="match status" value="2"/>
</dbReference>
<dbReference type="Proteomes" id="UP000295325">
    <property type="component" value="Unassembled WGS sequence"/>
</dbReference>
<organism evidence="2 3">
    <name type="scientific">Fonticella tunisiensis</name>
    <dbReference type="NCBI Taxonomy" id="1096341"/>
    <lineage>
        <taxon>Bacteria</taxon>
        <taxon>Bacillati</taxon>
        <taxon>Bacillota</taxon>
        <taxon>Clostridia</taxon>
        <taxon>Eubacteriales</taxon>
        <taxon>Clostridiaceae</taxon>
        <taxon>Fonticella</taxon>
    </lineage>
</organism>
<name>A0A4R7KTI4_9CLOT</name>
<accession>A0A4R7KTI4</accession>
<dbReference type="InterPro" id="IPR049492">
    <property type="entry name" value="BD-FAE-like_dom"/>
</dbReference>
<comment type="caution">
    <text evidence="2">The sequence shown here is derived from an EMBL/GenBank/DDBJ whole genome shotgun (WGS) entry which is preliminary data.</text>
</comment>
<sequence>MRKIVITGLVMLMVLLLAACSITKKSLGEVATENTVITKTQDKNAQKTKQNVMIPKAIEKIPDRYFKASEQPGTLTNLYYDTYESFSYDKKSRPLKKHAVVYLPYGYSKNQKYDVFYLMHGGWGDETTMLGTPAKPSSFKNVIDNAIAAGEIKPLIIVCPTYNDTNENGLDSASFSLAMQLTRNYHNELLNDLIPAVEGTYSTYATSTSAEDLIASHDHRGFGGFSMGSVATWRTFQYGLDYFHYFLPMSCGTTLDDKEIFAAAEGHDPNDYFVFVMTGTNDFAYSYDKARTDLMRTSPYFIDIDDRADGNFAFRVKNGYSHDGTAAMEYTYNGMKAFWSGEEETQEKQKGVQSVLGNDQSYKAFTADTRIEDVIKDPAFGNFGRLLFPIDNRYYSGDTLGKLYLTWYSNISPNKTVEIVNYLKKRAESGDTIFYDIYSDEEKAQDPTKEDTGLFFFRGNKGAKTAIINAGGGFVFVGAMQDSFPHALELSKKGYNAFALIYRPGAQTACEDLARAIAFLYENADELGIDMKDYSLWGGSAGARMAAWLGSYGTESFGEKRYPRPAAVIMQYTGLSEVTGKEPPTFACVGTNDGIASYKTMEDRINRIKANGTDAEIEVFQGLSHGFGLGEGIVAEGWINDAIKFWEKHMTE</sequence>
<proteinExistence type="predicted"/>
<dbReference type="Pfam" id="PF20434">
    <property type="entry name" value="BD-FAE"/>
    <property type="match status" value="1"/>
</dbReference>
<gene>
    <name evidence="2" type="ORF">EDD71_10279</name>
</gene>
<dbReference type="InterPro" id="IPR050583">
    <property type="entry name" value="Mycobacterial_A85_antigen"/>
</dbReference>
<dbReference type="OrthoDB" id="9794725at2"/>
<dbReference type="Gene3D" id="3.40.50.1820">
    <property type="entry name" value="alpha/beta hydrolase"/>
    <property type="match status" value="2"/>
</dbReference>
<evidence type="ECO:0000259" key="1">
    <source>
        <dbReference type="Pfam" id="PF20434"/>
    </source>
</evidence>
<feature type="domain" description="BD-FAE-like" evidence="1">
    <location>
        <begin position="466"/>
        <end position="554"/>
    </location>
</feature>
<evidence type="ECO:0000313" key="3">
    <source>
        <dbReference type="Proteomes" id="UP000295325"/>
    </source>
</evidence>
<dbReference type="Pfam" id="PF00756">
    <property type="entry name" value="Esterase"/>
    <property type="match status" value="1"/>
</dbReference>
<dbReference type="AlphaFoldDB" id="A0A4R7KTI4"/>